<keyword evidence="7" id="KW-0560">Oxidoreductase</keyword>
<evidence type="ECO:0000256" key="11">
    <source>
        <dbReference type="ARBA" id="ARBA00026011"/>
    </source>
</evidence>
<evidence type="ECO:0000256" key="7">
    <source>
        <dbReference type="ARBA" id="ARBA00023002"/>
    </source>
</evidence>
<gene>
    <name evidence="15" type="ORF">SAMN05920897_11544</name>
</gene>
<evidence type="ECO:0000256" key="6">
    <source>
        <dbReference type="ARBA" id="ARBA00022723"/>
    </source>
</evidence>
<evidence type="ECO:0000256" key="9">
    <source>
        <dbReference type="ARBA" id="ARBA00023014"/>
    </source>
</evidence>
<comment type="similarity">
    <text evidence="3">Belongs to the ferredoxin thioredoxin reductase beta subunit family.</text>
</comment>
<dbReference type="Proteomes" id="UP000186400">
    <property type="component" value="Unassembled WGS sequence"/>
</dbReference>
<keyword evidence="9" id="KW-0411">Iron-sulfur</keyword>
<evidence type="ECO:0000256" key="1">
    <source>
        <dbReference type="ARBA" id="ARBA00001966"/>
    </source>
</evidence>
<comment type="cofactor">
    <cofactor evidence="1">
        <name>[4Fe-4S] cluster</name>
        <dbReference type="ChEBI" id="CHEBI:49883"/>
    </cofactor>
</comment>
<keyword evidence="8" id="KW-0408">Iron</keyword>
<name>A0A1N6VPS2_9SPIO</name>
<comment type="catalytic activity">
    <reaction evidence="13">
        <text>[thioredoxin]-disulfide + 2 reduced [2Fe-2S]-[ferredoxin] + 2 H(+) = [thioredoxin]-dithiol + 2 oxidized [2Fe-2S]-[ferredoxin]</text>
        <dbReference type="Rhea" id="RHEA:42336"/>
        <dbReference type="Rhea" id="RHEA-COMP:10000"/>
        <dbReference type="Rhea" id="RHEA-COMP:10001"/>
        <dbReference type="Rhea" id="RHEA-COMP:10698"/>
        <dbReference type="Rhea" id="RHEA-COMP:10700"/>
        <dbReference type="ChEBI" id="CHEBI:15378"/>
        <dbReference type="ChEBI" id="CHEBI:29950"/>
        <dbReference type="ChEBI" id="CHEBI:33737"/>
        <dbReference type="ChEBI" id="CHEBI:33738"/>
        <dbReference type="ChEBI" id="CHEBI:50058"/>
        <dbReference type="EC" id="1.8.7.2"/>
    </reaction>
</comment>
<evidence type="ECO:0000256" key="13">
    <source>
        <dbReference type="ARBA" id="ARBA00048150"/>
    </source>
</evidence>
<dbReference type="EC" id="1.8.7.2" evidence="4"/>
<dbReference type="AlphaFoldDB" id="A0A1N6VPS2"/>
<evidence type="ECO:0000313" key="15">
    <source>
        <dbReference type="EMBL" id="SIQ79871.1"/>
    </source>
</evidence>
<organism evidence="15 16">
    <name type="scientific">Alkalispirochaeta americana</name>
    <dbReference type="NCBI Taxonomy" id="159291"/>
    <lineage>
        <taxon>Bacteria</taxon>
        <taxon>Pseudomonadati</taxon>
        <taxon>Spirochaetota</taxon>
        <taxon>Spirochaetia</taxon>
        <taxon>Spirochaetales</taxon>
        <taxon>Spirochaetaceae</taxon>
        <taxon>Alkalispirochaeta</taxon>
    </lineage>
</organism>
<dbReference type="RefSeq" id="WP_076489441.1">
    <property type="nucleotide sequence ID" value="NZ_FTMS01000015.1"/>
</dbReference>
<dbReference type="EMBL" id="FTMS01000015">
    <property type="protein sequence ID" value="SIQ79871.1"/>
    <property type="molecule type" value="Genomic_DNA"/>
</dbReference>
<evidence type="ECO:0000256" key="2">
    <source>
        <dbReference type="ARBA" id="ARBA00003945"/>
    </source>
</evidence>
<dbReference type="GO" id="GO:0046872">
    <property type="term" value="F:metal ion binding"/>
    <property type="evidence" value="ECO:0007669"/>
    <property type="project" value="UniProtKB-KW"/>
</dbReference>
<keyword evidence="5" id="KW-0004">4Fe-4S</keyword>
<dbReference type="InterPro" id="IPR004209">
    <property type="entry name" value="FTR_bsu"/>
</dbReference>
<keyword evidence="16" id="KW-1185">Reference proteome</keyword>
<evidence type="ECO:0000256" key="4">
    <source>
        <dbReference type="ARBA" id="ARBA00012358"/>
    </source>
</evidence>
<dbReference type="PANTHER" id="PTHR35113">
    <property type="entry name" value="FERREDOXIN-THIOREDOXIN REDUCTASE CATALYTIC CHAIN, CHLOROPLASTIC"/>
    <property type="match status" value="1"/>
</dbReference>
<accession>A0A1N6VPS2</accession>
<protein>
    <recommendedName>
        <fullName evidence="4">ferredoxin:thioredoxin reductase</fullName>
        <ecNumber evidence="4">1.8.7.2</ecNumber>
    </recommendedName>
    <alternativeName>
        <fullName evidence="12">Ferredoxin-thioredoxin reductase subunit B</fullName>
    </alternativeName>
</protein>
<dbReference type="GO" id="GO:0051539">
    <property type="term" value="F:4 iron, 4 sulfur cluster binding"/>
    <property type="evidence" value="ECO:0007669"/>
    <property type="project" value="UniProtKB-KW"/>
</dbReference>
<proteinExistence type="inferred from homology"/>
<comment type="function">
    <text evidence="2">Catalytic subunit of the ferredoxin-thioredoxin reductase (FTR), which catalyzes the two-electron reduction of thioredoxins by the electrons provided by reduced ferredoxin.</text>
</comment>
<feature type="region of interest" description="Disordered" evidence="14">
    <location>
        <begin position="90"/>
        <end position="110"/>
    </location>
</feature>
<dbReference type="SUPFAM" id="SSF57662">
    <property type="entry name" value="Ferredoxin thioredoxin reductase (FTR), catalytic beta chain"/>
    <property type="match status" value="1"/>
</dbReference>
<evidence type="ECO:0000256" key="10">
    <source>
        <dbReference type="ARBA" id="ARBA00023157"/>
    </source>
</evidence>
<sequence length="110" mass="12644">MKQRTVEETQHFIDKAARHYGWVPVGDAQFRQRIAQGLTDNVNRYGYYLCPCRDGEGLRQEDRDIICPCTYAAPDIADYGQCFCGLFLSPEKSREGGDVSQIPERRPLER</sequence>
<feature type="compositionally biased region" description="Basic and acidic residues" evidence="14">
    <location>
        <begin position="91"/>
        <end position="110"/>
    </location>
</feature>
<evidence type="ECO:0000256" key="12">
    <source>
        <dbReference type="ARBA" id="ARBA00030295"/>
    </source>
</evidence>
<dbReference type="Pfam" id="PF02943">
    <property type="entry name" value="FeThRed_B"/>
    <property type="match status" value="1"/>
</dbReference>
<reference evidence="15 16" key="1">
    <citation type="submission" date="2017-01" db="EMBL/GenBank/DDBJ databases">
        <authorList>
            <person name="Mah S.A."/>
            <person name="Swanson W.J."/>
            <person name="Moy G.W."/>
            <person name="Vacquier V.D."/>
        </authorList>
    </citation>
    <scope>NUCLEOTIDE SEQUENCE [LARGE SCALE GENOMIC DNA]</scope>
    <source>
        <strain evidence="15 16">ASpG1</strain>
    </source>
</reference>
<evidence type="ECO:0000256" key="8">
    <source>
        <dbReference type="ARBA" id="ARBA00023004"/>
    </source>
</evidence>
<dbReference type="InterPro" id="IPR036644">
    <property type="entry name" value="FTR_bsu_sf"/>
</dbReference>
<dbReference type="Gene3D" id="3.90.460.10">
    <property type="entry name" value="Ferredoxin thioredoxin reductase catalytic beta subunit"/>
    <property type="match status" value="1"/>
</dbReference>
<dbReference type="GO" id="GO:0016730">
    <property type="term" value="F:oxidoreductase activity, acting on iron-sulfur proteins as donors"/>
    <property type="evidence" value="ECO:0007669"/>
    <property type="project" value="InterPro"/>
</dbReference>
<comment type="subunit">
    <text evidence="11">Heterodimer of subunit A (variable subunit) and subunit B (catalytic subunit). Heterodimeric FTR forms a complex with ferredoxin and thioredoxin.</text>
</comment>
<keyword evidence="10" id="KW-1015">Disulfide bond</keyword>
<dbReference type="OrthoDB" id="9782739at2"/>
<evidence type="ECO:0000256" key="5">
    <source>
        <dbReference type="ARBA" id="ARBA00022485"/>
    </source>
</evidence>
<keyword evidence="6" id="KW-0479">Metal-binding</keyword>
<dbReference type="STRING" id="159291.SAMN05920897_11544"/>
<dbReference type="PANTHER" id="PTHR35113:SF1">
    <property type="entry name" value="FERREDOXIN-THIOREDOXIN REDUCTASE CATALYTIC CHAIN, CHLOROPLASTIC"/>
    <property type="match status" value="1"/>
</dbReference>
<evidence type="ECO:0000256" key="3">
    <source>
        <dbReference type="ARBA" id="ARBA00007941"/>
    </source>
</evidence>
<evidence type="ECO:0000313" key="16">
    <source>
        <dbReference type="Proteomes" id="UP000186400"/>
    </source>
</evidence>
<evidence type="ECO:0000256" key="14">
    <source>
        <dbReference type="SAM" id="MobiDB-lite"/>
    </source>
</evidence>